<sequence>MIQGYQEEDKVLEFLVGLNESYASTRSQILMQDPLPNINKAYASVIQEESQRCLSIVPTENDKNGSSNGSGTSSNSGQFAGNIEPHRPKMVCTHCGITGHTMSKCFRIHEYPPGHKLHGKFLNRNDNRNTSNHTSSSGKPSAANFTTSSESSEGNNGDNIVGDQDLVASLIAVQCQRLMALLS</sequence>
<dbReference type="Gramene" id="evm.model.04.785">
    <property type="protein sequence ID" value="cds.evm.model.04.785"/>
    <property type="gene ID" value="evm.TU.04.785"/>
</dbReference>
<reference evidence="2" key="2">
    <citation type="submission" date="2021-03" db="UniProtKB">
        <authorList>
            <consortium name="EnsemblPlants"/>
        </authorList>
    </citation>
    <scope>IDENTIFICATION</scope>
</reference>
<feature type="compositionally biased region" description="Low complexity" evidence="1">
    <location>
        <begin position="64"/>
        <end position="77"/>
    </location>
</feature>
<dbReference type="EnsemblPlants" id="evm.model.04.785">
    <property type="protein sequence ID" value="cds.evm.model.04.785"/>
    <property type="gene ID" value="evm.TU.04.785"/>
</dbReference>
<dbReference type="PANTHER" id="PTHR34222:SF99">
    <property type="entry name" value="PROTEIN, PUTATIVE-RELATED"/>
    <property type="match status" value="1"/>
</dbReference>
<dbReference type="OMA" id="CFRIHEY"/>
<evidence type="ECO:0000313" key="3">
    <source>
        <dbReference type="Proteomes" id="UP000596661"/>
    </source>
</evidence>
<feature type="region of interest" description="Disordered" evidence="1">
    <location>
        <begin position="117"/>
        <end position="158"/>
    </location>
</feature>
<feature type="region of interest" description="Disordered" evidence="1">
    <location>
        <begin position="58"/>
        <end position="83"/>
    </location>
</feature>
<name>A0A803PIQ8_CANSA</name>
<dbReference type="EMBL" id="UZAU01000368">
    <property type="status" value="NOT_ANNOTATED_CDS"/>
    <property type="molecule type" value="Genomic_DNA"/>
</dbReference>
<reference evidence="2" key="1">
    <citation type="submission" date="2018-11" db="EMBL/GenBank/DDBJ databases">
        <authorList>
            <person name="Grassa J C."/>
        </authorList>
    </citation>
    <scope>NUCLEOTIDE SEQUENCE [LARGE SCALE GENOMIC DNA]</scope>
</reference>
<accession>A0A803PIQ8</accession>
<evidence type="ECO:0000256" key="1">
    <source>
        <dbReference type="SAM" id="MobiDB-lite"/>
    </source>
</evidence>
<evidence type="ECO:0000313" key="2">
    <source>
        <dbReference type="EnsemblPlants" id="cds.evm.model.04.785"/>
    </source>
</evidence>
<proteinExistence type="predicted"/>
<feature type="compositionally biased region" description="Polar residues" evidence="1">
    <location>
        <begin position="128"/>
        <end position="145"/>
    </location>
</feature>
<dbReference type="AlphaFoldDB" id="A0A803PIQ8"/>
<protein>
    <submittedName>
        <fullName evidence="2">Uncharacterized protein</fullName>
    </submittedName>
</protein>
<dbReference type="PANTHER" id="PTHR34222">
    <property type="entry name" value="GAG_PRE-INTEGRS DOMAIN-CONTAINING PROTEIN"/>
    <property type="match status" value="1"/>
</dbReference>
<dbReference type="Proteomes" id="UP000596661">
    <property type="component" value="Chromosome 4"/>
</dbReference>
<organism evidence="2 3">
    <name type="scientific">Cannabis sativa</name>
    <name type="common">Hemp</name>
    <name type="synonym">Marijuana</name>
    <dbReference type="NCBI Taxonomy" id="3483"/>
    <lineage>
        <taxon>Eukaryota</taxon>
        <taxon>Viridiplantae</taxon>
        <taxon>Streptophyta</taxon>
        <taxon>Embryophyta</taxon>
        <taxon>Tracheophyta</taxon>
        <taxon>Spermatophyta</taxon>
        <taxon>Magnoliopsida</taxon>
        <taxon>eudicotyledons</taxon>
        <taxon>Gunneridae</taxon>
        <taxon>Pentapetalae</taxon>
        <taxon>rosids</taxon>
        <taxon>fabids</taxon>
        <taxon>Rosales</taxon>
        <taxon>Cannabaceae</taxon>
        <taxon>Cannabis</taxon>
    </lineage>
</organism>
<feature type="compositionally biased region" description="Low complexity" evidence="1">
    <location>
        <begin position="146"/>
        <end position="157"/>
    </location>
</feature>
<keyword evidence="3" id="KW-1185">Reference proteome</keyword>